<proteinExistence type="predicted"/>
<reference evidence="9" key="1">
    <citation type="submission" date="2023-10" db="EMBL/GenBank/DDBJ databases">
        <authorList>
            <person name="Chen Y."/>
            <person name="Shah S."/>
            <person name="Dougan E. K."/>
            <person name="Thang M."/>
            <person name="Chan C."/>
        </authorList>
    </citation>
    <scope>NUCLEOTIDE SEQUENCE [LARGE SCALE GENOMIC DNA]</scope>
</reference>
<dbReference type="SUPFAM" id="SSF56204">
    <property type="entry name" value="Hect, E3 ligase catalytic domain"/>
    <property type="match status" value="1"/>
</dbReference>
<feature type="compositionally biased region" description="Low complexity" evidence="7">
    <location>
        <begin position="226"/>
        <end position="241"/>
    </location>
</feature>
<feature type="compositionally biased region" description="Basic and acidic residues" evidence="7">
    <location>
        <begin position="964"/>
        <end position="978"/>
    </location>
</feature>
<dbReference type="EC" id="2.3.2.26" evidence="2"/>
<feature type="compositionally biased region" description="Polar residues" evidence="7">
    <location>
        <begin position="690"/>
        <end position="707"/>
    </location>
</feature>
<feature type="compositionally biased region" description="Gly residues" evidence="7">
    <location>
        <begin position="32"/>
        <end position="58"/>
    </location>
</feature>
<dbReference type="PANTHER" id="PTHR45700">
    <property type="entry name" value="UBIQUITIN-PROTEIN LIGASE E3C"/>
    <property type="match status" value="1"/>
</dbReference>
<feature type="region of interest" description="Disordered" evidence="7">
    <location>
        <begin position="32"/>
        <end position="74"/>
    </location>
</feature>
<evidence type="ECO:0000256" key="4">
    <source>
        <dbReference type="ARBA" id="ARBA00022786"/>
    </source>
</evidence>
<evidence type="ECO:0000256" key="2">
    <source>
        <dbReference type="ARBA" id="ARBA00012485"/>
    </source>
</evidence>
<evidence type="ECO:0000256" key="1">
    <source>
        <dbReference type="ARBA" id="ARBA00000885"/>
    </source>
</evidence>
<evidence type="ECO:0000256" key="5">
    <source>
        <dbReference type="PROSITE-ProRule" id="PRU00104"/>
    </source>
</evidence>
<dbReference type="CDD" id="cd00078">
    <property type="entry name" value="HECTc"/>
    <property type="match status" value="1"/>
</dbReference>
<evidence type="ECO:0000256" key="3">
    <source>
        <dbReference type="ARBA" id="ARBA00022679"/>
    </source>
</evidence>
<dbReference type="InterPro" id="IPR000569">
    <property type="entry name" value="HECT_dom"/>
</dbReference>
<name>A0ABN9WAG3_9DINO</name>
<feature type="compositionally biased region" description="Low complexity" evidence="7">
    <location>
        <begin position="954"/>
        <end position="963"/>
    </location>
</feature>
<evidence type="ECO:0000256" key="7">
    <source>
        <dbReference type="SAM" id="MobiDB-lite"/>
    </source>
</evidence>
<feature type="coiled-coil region" evidence="6">
    <location>
        <begin position="450"/>
        <end position="484"/>
    </location>
</feature>
<dbReference type="PANTHER" id="PTHR45700:SF2">
    <property type="entry name" value="UBIQUITIN-PROTEIN LIGASE E3C"/>
    <property type="match status" value="1"/>
</dbReference>
<comment type="catalytic activity">
    <reaction evidence="1">
        <text>S-ubiquitinyl-[E2 ubiquitin-conjugating enzyme]-L-cysteine + [acceptor protein]-L-lysine = [E2 ubiquitin-conjugating enzyme]-L-cysteine + N(6)-ubiquitinyl-[acceptor protein]-L-lysine.</text>
        <dbReference type="EC" id="2.3.2.26"/>
    </reaction>
</comment>
<feature type="region of interest" description="Disordered" evidence="7">
    <location>
        <begin position="211"/>
        <end position="261"/>
    </location>
</feature>
<keyword evidence="6" id="KW-0175">Coiled coil</keyword>
<dbReference type="Proteomes" id="UP001189429">
    <property type="component" value="Unassembled WGS sequence"/>
</dbReference>
<dbReference type="InterPro" id="IPR035983">
    <property type="entry name" value="Hect_E3_ubiquitin_ligase"/>
</dbReference>
<gene>
    <name evidence="9" type="ORF">PCOR1329_LOCUS65489</name>
</gene>
<feature type="region of interest" description="Disordered" evidence="7">
    <location>
        <begin position="945"/>
        <end position="978"/>
    </location>
</feature>
<feature type="compositionally biased region" description="Basic residues" evidence="7">
    <location>
        <begin position="911"/>
        <end position="920"/>
    </location>
</feature>
<keyword evidence="10" id="KW-1185">Reference proteome</keyword>
<sequence length="1345" mass="148734">MAAASCGLAGSGGLWAAGDGGGRRMRCVGGGVRTRGGGAGPRGGGGAWSRRGGAGARGAGDEGEQGGRGSPRGFGNVARLEITYVDPVLGDIKRRQAYCDPKGGKWIWDARFLVSANLVNLLSDTMATRHARNKALHENLSNIRTNNLVSLYRLRQHLERLHGANQHAARRDTAQPDLPQTARFHMSSLVSESRNSSVDLGESATWPVHRVGQEASPFASPKTRMSPSASPKSRPSPSASPKSPPRVTARQQSASDVTAPAEEEVGPVHFYLSESYLEEWTLELFGRALKAAQADLSRECKAIQARIRTLGGGTWRQLLDMILDKGDKSLEELLKTVLDMISDGKDRFDIENAVSKGMRGHYDNLLPKIQDLESQVSHYEETCWDLDSNARQLRMANDRLELAKRDLGDYLEAAAEHEPPEDQEAKQLEEQERLTDAQEKVLAQKRLMLFEESAQRLAAMKEAQERAEAALERDEQDLLNEKRLDEEPGVTPGELQRKVRVHEIRIDKLWEKRQTLREELSEYDARLEEKAQAVTAAEEKLASYARPPDDRALRLQKMKRTLAKVQKSQEKARESMVKPIQAVRAIRYQLRGLHRKLGLDWDFSDSDGDDESKLKPYWERRKLASGGLAPFDPHLFLAAEEAYFQRRCQARESTFRDNTQSLALTQLEAKRRLTLGASLEVQQQLAEQHSLSQDALSSTEGGPSQRLSRGPFADDHDEDSVMRAMGNMRRLLLPRDSEVTAWAEAPDQSPLEFARLQAELRAHLQSCAVILSDLLPPDAKFGRPRMELARMLEGMQSLPEDPTEPEEREACRCLADAAGCLWGLFWEASAGPEPVALPPSPEVDELRLMLEWASCDVDALKLATGATVGALRREASPGPGAVSPPAPPPRSPPRAPHQPLESLLRGAGLSHSRRGGRHKGPQGADFGFRPDGGAEESLEKWSLFKVSKNPSPTRDGAGAAGRPEPGRDAAGRAKEDPKAQRYLQLAGNSDFRDYVSGLAAKDEWKRATRAQPLPPKAKKVTFVSAAGLLEQGQDAGGLFKEFLEKLAETAFDPQYGLFQATESRLLFPNPQAGQYHDNVERLFEFLGRVIGKAIYEGIVVEPCFAPFFLAKLLGRHNSYYDLQSLDPALFANLQQLKSYAGNVSDLCCSFVATSASGEEVPLLPAGHDIPVTSENRLKYVYLLSDYKLNAELKAGSSAFLAGFQRLVDERWLRMFDEDELQQVISGSRGSGVDVDDLQRHAQFHNCSAKDKLAADFFSAVKAMSPERQVLLLRFVTSCSRTPLLGFGHLVPPFTLVKVSVRSDKEKLPTASTCFNTLKLPTYSNWRVTKEKLEYVIEQGAGFELD</sequence>
<accession>A0ABN9WAG3</accession>
<evidence type="ECO:0000313" key="9">
    <source>
        <dbReference type="EMBL" id="CAK0883232.1"/>
    </source>
</evidence>
<dbReference type="PROSITE" id="PS50237">
    <property type="entry name" value="HECT"/>
    <property type="match status" value="1"/>
</dbReference>
<feature type="region of interest" description="Disordered" evidence="7">
    <location>
        <begin position="873"/>
        <end position="932"/>
    </location>
</feature>
<evidence type="ECO:0000256" key="6">
    <source>
        <dbReference type="SAM" id="Coils"/>
    </source>
</evidence>
<comment type="caution">
    <text evidence="9">The sequence shown here is derived from an EMBL/GenBank/DDBJ whole genome shotgun (WGS) entry which is preliminary data.</text>
</comment>
<organism evidence="9 10">
    <name type="scientific">Prorocentrum cordatum</name>
    <dbReference type="NCBI Taxonomy" id="2364126"/>
    <lineage>
        <taxon>Eukaryota</taxon>
        <taxon>Sar</taxon>
        <taxon>Alveolata</taxon>
        <taxon>Dinophyceae</taxon>
        <taxon>Prorocentrales</taxon>
        <taxon>Prorocentraceae</taxon>
        <taxon>Prorocentrum</taxon>
    </lineage>
</organism>
<feature type="domain" description="HECT" evidence="8">
    <location>
        <begin position="1019"/>
        <end position="1345"/>
    </location>
</feature>
<feature type="region of interest" description="Disordered" evidence="7">
    <location>
        <begin position="690"/>
        <end position="718"/>
    </location>
</feature>
<dbReference type="Gene3D" id="3.90.1750.10">
    <property type="entry name" value="Hect, E3 ligase catalytic domains"/>
    <property type="match status" value="1"/>
</dbReference>
<evidence type="ECO:0000313" key="10">
    <source>
        <dbReference type="Proteomes" id="UP001189429"/>
    </source>
</evidence>
<dbReference type="Gene3D" id="3.30.2410.10">
    <property type="entry name" value="Hect, E3 ligase catalytic domain"/>
    <property type="match status" value="1"/>
</dbReference>
<evidence type="ECO:0000259" key="8">
    <source>
        <dbReference type="PROSITE" id="PS50237"/>
    </source>
</evidence>
<keyword evidence="4 5" id="KW-0833">Ubl conjugation pathway</keyword>
<dbReference type="InterPro" id="IPR044611">
    <property type="entry name" value="E3A/B/C-like"/>
</dbReference>
<dbReference type="SMART" id="SM00119">
    <property type="entry name" value="HECTc"/>
    <property type="match status" value="1"/>
</dbReference>
<feature type="active site" description="Glycyl thioester intermediate" evidence="5">
    <location>
        <position position="1313"/>
    </location>
</feature>
<dbReference type="EMBL" id="CAUYUJ010018393">
    <property type="protein sequence ID" value="CAK0883232.1"/>
    <property type="molecule type" value="Genomic_DNA"/>
</dbReference>
<feature type="coiled-coil region" evidence="6">
    <location>
        <begin position="513"/>
        <end position="575"/>
    </location>
</feature>
<dbReference type="Pfam" id="PF00632">
    <property type="entry name" value="HECT"/>
    <property type="match status" value="1"/>
</dbReference>
<dbReference type="Gene3D" id="3.30.2160.10">
    <property type="entry name" value="Hect, E3 ligase catalytic domain"/>
    <property type="match status" value="1"/>
</dbReference>
<feature type="compositionally biased region" description="Pro residues" evidence="7">
    <location>
        <begin position="882"/>
        <end position="896"/>
    </location>
</feature>
<keyword evidence="3" id="KW-0808">Transferase</keyword>
<protein>
    <recommendedName>
        <fullName evidence="2">HECT-type E3 ubiquitin transferase</fullName>
        <ecNumber evidence="2">2.3.2.26</ecNumber>
    </recommendedName>
</protein>